<organism evidence="2 3">
    <name type="scientific">Caerostris darwini</name>
    <dbReference type="NCBI Taxonomy" id="1538125"/>
    <lineage>
        <taxon>Eukaryota</taxon>
        <taxon>Metazoa</taxon>
        <taxon>Ecdysozoa</taxon>
        <taxon>Arthropoda</taxon>
        <taxon>Chelicerata</taxon>
        <taxon>Arachnida</taxon>
        <taxon>Araneae</taxon>
        <taxon>Araneomorphae</taxon>
        <taxon>Entelegynae</taxon>
        <taxon>Araneoidea</taxon>
        <taxon>Araneidae</taxon>
        <taxon>Caerostris</taxon>
    </lineage>
</organism>
<accession>A0AAV4MJK8</accession>
<reference evidence="2 3" key="1">
    <citation type="submission" date="2021-06" db="EMBL/GenBank/DDBJ databases">
        <title>Caerostris darwini draft genome.</title>
        <authorList>
            <person name="Kono N."/>
            <person name="Arakawa K."/>
        </authorList>
    </citation>
    <scope>NUCLEOTIDE SEQUENCE [LARGE SCALE GENOMIC DNA]</scope>
</reference>
<sequence length="155" mass="17721">MRAVKIASAVVASFQANVECQERHSYWIFFLPSVRLLLGGVFVTGLEEWRIDRSRNLRYQESHGTFDSSVFLTKTSLNPGIPRPVVILGCHRTGWKVKGNEKSDLRRRRTEGREKNPITMSFLAFSVGLDTSNNSRSNFPRSHSREAKMKLVRLP</sequence>
<feature type="region of interest" description="Disordered" evidence="1">
    <location>
        <begin position="134"/>
        <end position="155"/>
    </location>
</feature>
<dbReference type="AlphaFoldDB" id="A0AAV4MJK8"/>
<gene>
    <name evidence="2" type="ORF">CDAR_230241</name>
</gene>
<name>A0AAV4MJK8_9ARAC</name>
<evidence type="ECO:0000313" key="2">
    <source>
        <dbReference type="EMBL" id="GIX72490.1"/>
    </source>
</evidence>
<protein>
    <submittedName>
        <fullName evidence="2">Uncharacterized protein</fullName>
    </submittedName>
</protein>
<dbReference type="EMBL" id="BPLQ01000535">
    <property type="protein sequence ID" value="GIX72490.1"/>
    <property type="molecule type" value="Genomic_DNA"/>
</dbReference>
<dbReference type="Proteomes" id="UP001054837">
    <property type="component" value="Unassembled WGS sequence"/>
</dbReference>
<comment type="caution">
    <text evidence="2">The sequence shown here is derived from an EMBL/GenBank/DDBJ whole genome shotgun (WGS) entry which is preliminary data.</text>
</comment>
<keyword evidence="3" id="KW-1185">Reference proteome</keyword>
<proteinExistence type="predicted"/>
<evidence type="ECO:0000313" key="3">
    <source>
        <dbReference type="Proteomes" id="UP001054837"/>
    </source>
</evidence>
<evidence type="ECO:0000256" key="1">
    <source>
        <dbReference type="SAM" id="MobiDB-lite"/>
    </source>
</evidence>